<reference evidence="2" key="1">
    <citation type="submission" date="2020-04" db="EMBL/GenBank/DDBJ databases">
        <authorList>
            <person name="Alioto T."/>
            <person name="Alioto T."/>
            <person name="Gomez Garrido J."/>
        </authorList>
    </citation>
    <scope>NUCLEOTIDE SEQUENCE</scope>
    <source>
        <strain evidence="2">A484AB</strain>
    </source>
</reference>
<evidence type="ECO:0000313" key="2">
    <source>
        <dbReference type="EMBL" id="CAB4040462.1"/>
    </source>
</evidence>
<feature type="compositionally biased region" description="Polar residues" evidence="1">
    <location>
        <begin position="139"/>
        <end position="151"/>
    </location>
</feature>
<keyword evidence="3" id="KW-1185">Reference proteome</keyword>
<feature type="non-terminal residue" evidence="2">
    <location>
        <position position="189"/>
    </location>
</feature>
<dbReference type="EMBL" id="CACRXK020026827">
    <property type="protein sequence ID" value="CAB4040462.1"/>
    <property type="molecule type" value="Genomic_DNA"/>
</dbReference>
<feature type="compositionally biased region" description="Low complexity" evidence="1">
    <location>
        <begin position="64"/>
        <end position="86"/>
    </location>
</feature>
<accession>A0A6S7LQ50</accession>
<evidence type="ECO:0000256" key="1">
    <source>
        <dbReference type="SAM" id="MobiDB-lite"/>
    </source>
</evidence>
<comment type="caution">
    <text evidence="2">The sequence shown here is derived from an EMBL/GenBank/DDBJ whole genome shotgun (WGS) entry which is preliminary data.</text>
</comment>
<feature type="region of interest" description="Disordered" evidence="1">
    <location>
        <begin position="64"/>
        <end position="151"/>
    </location>
</feature>
<organism evidence="2 3">
    <name type="scientific">Paramuricea clavata</name>
    <name type="common">Red gorgonian</name>
    <name type="synonym">Violescent sea-whip</name>
    <dbReference type="NCBI Taxonomy" id="317549"/>
    <lineage>
        <taxon>Eukaryota</taxon>
        <taxon>Metazoa</taxon>
        <taxon>Cnidaria</taxon>
        <taxon>Anthozoa</taxon>
        <taxon>Octocorallia</taxon>
        <taxon>Malacalcyonacea</taxon>
        <taxon>Plexauridae</taxon>
        <taxon>Paramuricea</taxon>
    </lineage>
</organism>
<gene>
    <name evidence="2" type="ORF">PACLA_8A089192</name>
</gene>
<sequence length="189" mass="20224">MPGNNGGMDSLDVQFGNLEFGGDSMTKPEEVRVIQQKEESMPLSSAGNVSVPKPAVPAAVVTTVSPAGPKPVTMATTSMTSESAVVNTYEQRSPRHYQPPGTPVSKSAMTQITPEPSPRKEKVEVREPKTPPMTKKVDVSTSPMPLTNTMSIAKNNNEGVASRANSLHSQIEAIATSDERLDERVHQQA</sequence>
<feature type="compositionally biased region" description="Polar residues" evidence="1">
    <location>
        <begin position="104"/>
        <end position="114"/>
    </location>
</feature>
<dbReference type="Proteomes" id="UP001152795">
    <property type="component" value="Unassembled WGS sequence"/>
</dbReference>
<protein>
    <submittedName>
        <fullName evidence="2">Uncharacterized protein</fullName>
    </submittedName>
</protein>
<proteinExistence type="predicted"/>
<feature type="compositionally biased region" description="Basic and acidic residues" evidence="1">
    <location>
        <begin position="117"/>
        <end position="129"/>
    </location>
</feature>
<evidence type="ECO:0000313" key="3">
    <source>
        <dbReference type="Proteomes" id="UP001152795"/>
    </source>
</evidence>
<name>A0A6S7LQ50_PARCT</name>
<dbReference type="AlphaFoldDB" id="A0A6S7LQ50"/>
<feature type="region of interest" description="Disordered" evidence="1">
    <location>
        <begin position="1"/>
        <end position="26"/>
    </location>
</feature>